<organism evidence="1 2">
    <name type="scientific">Candidatus Fukatsuia symbiotica</name>
    <dbReference type="NCBI Taxonomy" id="1878942"/>
    <lineage>
        <taxon>Bacteria</taxon>
        <taxon>Pseudomonadati</taxon>
        <taxon>Pseudomonadota</taxon>
        <taxon>Gammaproteobacteria</taxon>
        <taxon>Enterobacterales</taxon>
        <taxon>Yersiniaceae</taxon>
        <taxon>Candidatus Fukatsuia</taxon>
    </lineage>
</organism>
<dbReference type="RefSeq" id="WP_119797556.1">
    <property type="nucleotide sequence ID" value="NZ_CP021659.1"/>
</dbReference>
<reference evidence="1 2" key="1">
    <citation type="submission" date="2017-05" db="EMBL/GenBank/DDBJ databases">
        <title>Genome sequence of Candidatus Fukatsuia symbiotica and Candidatus Hamiltonella defensa from Acyrthosiphon pisum strain 5D.</title>
        <authorList>
            <person name="Patel V.A."/>
            <person name="Chevignon G."/>
            <person name="Russell J.A."/>
            <person name="Oliver K.M."/>
        </authorList>
    </citation>
    <scope>NUCLEOTIDE SEQUENCE [LARGE SCALE GENOMIC DNA]</scope>
    <source>
        <strain evidence="1 2">5D</strain>
    </source>
</reference>
<name>A0A2U8I6R4_9GAMM</name>
<gene>
    <name evidence="1" type="ORF">CCS41_10190</name>
</gene>
<dbReference type="NCBIfam" id="TIGR01611">
    <property type="entry name" value="tail_tube"/>
    <property type="match status" value="1"/>
</dbReference>
<accession>A0A2U8I6R4</accession>
<sequence length="171" mass="19142">MALPRKLKYFNLFNDGDNYQGVVESITLPKLVRKLEDYRGGGMNGSAKIDLGLEEGAIDMEWTIGGVEAQLYRQWGSAKIDGVQLRFAGSLQRDDSGDITSIEIVTRGRHQEIDSGDYKQGDNSQTKISSKNTYYKLTINNEVIVEIDTLNMIEISNGNDLLQEHRRAIGL</sequence>
<evidence type="ECO:0000313" key="1">
    <source>
        <dbReference type="EMBL" id="AWK14759.1"/>
    </source>
</evidence>
<dbReference type="EMBL" id="CP021659">
    <property type="protein sequence ID" value="AWK14759.1"/>
    <property type="molecule type" value="Genomic_DNA"/>
</dbReference>
<dbReference type="InterPro" id="IPR006498">
    <property type="entry name" value="Tail_tube"/>
</dbReference>
<dbReference type="OrthoDB" id="3078668at2"/>
<evidence type="ECO:0000313" key="2">
    <source>
        <dbReference type="Proteomes" id="UP000261875"/>
    </source>
</evidence>
<proteinExistence type="predicted"/>
<dbReference type="Proteomes" id="UP000261875">
    <property type="component" value="Chromosome"/>
</dbReference>
<dbReference type="AlphaFoldDB" id="A0A2U8I6R4"/>
<dbReference type="Pfam" id="PF04985">
    <property type="entry name" value="Phage_tube"/>
    <property type="match status" value="1"/>
</dbReference>
<dbReference type="KEGG" id="fsm:CCS41_10190"/>
<keyword evidence="2" id="KW-1185">Reference proteome</keyword>
<protein>
    <submittedName>
        <fullName evidence="1">Phage major tail tube protein</fullName>
    </submittedName>
</protein>